<reference evidence="2" key="1">
    <citation type="journal article" date="2015" name="Nature">
        <title>Complex archaea that bridge the gap between prokaryotes and eukaryotes.</title>
        <authorList>
            <person name="Spang A."/>
            <person name="Saw J.H."/>
            <person name="Jorgensen S.L."/>
            <person name="Zaremba-Niedzwiedzka K."/>
            <person name="Martijn J."/>
            <person name="Lind A.E."/>
            <person name="van Eijk R."/>
            <person name="Schleper C."/>
            <person name="Guy L."/>
            <person name="Ettema T.J."/>
        </authorList>
    </citation>
    <scope>NUCLEOTIDE SEQUENCE</scope>
</reference>
<dbReference type="EMBL" id="LAZR01004318">
    <property type="protein sequence ID" value="KKN09687.1"/>
    <property type="molecule type" value="Genomic_DNA"/>
</dbReference>
<name>A0A0F9NCK2_9ZZZZ</name>
<feature type="compositionally biased region" description="Polar residues" evidence="1">
    <location>
        <begin position="1"/>
        <end position="21"/>
    </location>
</feature>
<feature type="compositionally biased region" description="Low complexity" evidence="1">
    <location>
        <begin position="24"/>
        <end position="34"/>
    </location>
</feature>
<feature type="region of interest" description="Disordered" evidence="1">
    <location>
        <begin position="1"/>
        <end position="46"/>
    </location>
</feature>
<comment type="caution">
    <text evidence="2">The sequence shown here is derived from an EMBL/GenBank/DDBJ whole genome shotgun (WGS) entry which is preliminary data.</text>
</comment>
<dbReference type="AlphaFoldDB" id="A0A0F9NCK2"/>
<evidence type="ECO:0000256" key="1">
    <source>
        <dbReference type="SAM" id="MobiDB-lite"/>
    </source>
</evidence>
<sequence>MATQPNTNTGQVDPEGQQLNADGTPITPEVTPEVTPEKLYAGKYKTPEELESAYASSNSEATRMAQEIKRLNTLIQKAPPQQKEAIQDKIDDLSKYFDPETAKILTTYTKDKIAEAIKTERQSWKGDTDFVKQVTDVWEETKKLYPEAANPQSKLYLRANEILFERNLAEISEDGTVQLLTPFAYRIAVEAASAELGRQAPANAETKNKKGRAVQVAGKGSIIRTGGKLSYAEYMKLDDDAKDAYDKSTTGG</sequence>
<organism evidence="2">
    <name type="scientific">marine sediment metagenome</name>
    <dbReference type="NCBI Taxonomy" id="412755"/>
    <lineage>
        <taxon>unclassified sequences</taxon>
        <taxon>metagenomes</taxon>
        <taxon>ecological metagenomes</taxon>
    </lineage>
</organism>
<gene>
    <name evidence="2" type="ORF">LCGC14_1044180</name>
</gene>
<accession>A0A0F9NCK2</accession>
<proteinExistence type="predicted"/>
<protein>
    <submittedName>
        <fullName evidence="2">Uncharacterized protein</fullName>
    </submittedName>
</protein>
<evidence type="ECO:0000313" key="2">
    <source>
        <dbReference type="EMBL" id="KKN09687.1"/>
    </source>
</evidence>